<organism evidence="1 2">
    <name type="scientific">Bacillus cereus</name>
    <dbReference type="NCBI Taxonomy" id="1396"/>
    <lineage>
        <taxon>Bacteria</taxon>
        <taxon>Bacillati</taxon>
        <taxon>Bacillota</taxon>
        <taxon>Bacilli</taxon>
        <taxon>Bacillales</taxon>
        <taxon>Bacillaceae</taxon>
        <taxon>Bacillus</taxon>
        <taxon>Bacillus cereus group</taxon>
    </lineage>
</organism>
<sequence length="116" mass="13565">MYNRTYNNDQGVKVSGAAANNHLFKKYIEEDNIIQFLEKEFPDDFKFNYIKSPQDMEKAVAVFKMYRKFSVSSSKLFDVGSPYIIDKKFTMAVLNALNCQYCDGDTIYNRVIVEVW</sequence>
<protein>
    <submittedName>
        <fullName evidence="1">Uncharacterized protein</fullName>
    </submittedName>
</protein>
<accession>A0ABD7R992</accession>
<dbReference type="RefSeq" id="WP_139020161.1">
    <property type="nucleotide sequence ID" value="NZ_JBNNUD010000013.1"/>
</dbReference>
<dbReference type="Proteomes" id="UP000309400">
    <property type="component" value="Unassembled WGS sequence"/>
</dbReference>
<dbReference type="EMBL" id="VDDR01000020">
    <property type="protein sequence ID" value="TNB92584.1"/>
    <property type="molecule type" value="Genomic_DNA"/>
</dbReference>
<gene>
    <name evidence="1" type="ORF">FHG65_26565</name>
</gene>
<evidence type="ECO:0000313" key="2">
    <source>
        <dbReference type="Proteomes" id="UP000309400"/>
    </source>
</evidence>
<comment type="caution">
    <text evidence="1">The sequence shown here is derived from an EMBL/GenBank/DDBJ whole genome shotgun (WGS) entry which is preliminary data.</text>
</comment>
<reference evidence="1 2" key="1">
    <citation type="submission" date="2019-06" db="EMBL/GenBank/DDBJ databases">
        <title>Biocontrol Bacillus strains from Vietnam.</title>
        <authorList>
            <person name="Borriss R."/>
            <person name="Lasch P."/>
            <person name="Thanh Tam L.T."/>
        </authorList>
    </citation>
    <scope>NUCLEOTIDE SEQUENCE [LARGE SCALE GENOMIC DNA]</scope>
    <source>
        <strain evidence="1 2">A8</strain>
    </source>
</reference>
<evidence type="ECO:0000313" key="1">
    <source>
        <dbReference type="EMBL" id="TNB92584.1"/>
    </source>
</evidence>
<proteinExistence type="predicted"/>
<dbReference type="AlphaFoldDB" id="A0ABD7R992"/>
<name>A0ABD7R992_BACCE</name>